<dbReference type="AlphaFoldDB" id="A0A061IX58"/>
<gene>
    <name evidence="1" type="ORF">TRSC58_05653</name>
</gene>
<dbReference type="EMBL" id="AUPL01005653">
    <property type="protein sequence ID" value="ESL06670.1"/>
    <property type="molecule type" value="Genomic_DNA"/>
</dbReference>
<protein>
    <submittedName>
        <fullName evidence="1">tRNA pseudouridine synthase</fullName>
    </submittedName>
</protein>
<sequence length="308" mass="35652">MPVDRADCYREGIRLITDEEDKATYSITDVVHPGFSFNGIQRPMNAVGEYFLQVCNKYHLDWHANHAKTGIRDFLEPPRPIIRKPLNLRHEYNTSESKLTLEFALERGSYANVAISELMKQLRCAGSEDILLLPAPESLWNMGNRDPGYVTSMQDIYGDFEDGLGFVTDQHEVPLVGEGRLWDYEGPLFLPASEDPAKKAYRWGERHLLRNMARRARDEEAMKMRLFEKPLARTLKDGEVDQYAGHTVPMSPNSKAKRVFFNVLRRQRRFPRAPKTVLRVRRGAEVSNRNSLQVPFKTINRNTWNVTW</sequence>
<keyword evidence="2" id="KW-1185">Reference proteome</keyword>
<organism evidence="1 2">
    <name type="scientific">Trypanosoma rangeli SC58</name>
    <dbReference type="NCBI Taxonomy" id="429131"/>
    <lineage>
        <taxon>Eukaryota</taxon>
        <taxon>Discoba</taxon>
        <taxon>Euglenozoa</taxon>
        <taxon>Kinetoplastea</taxon>
        <taxon>Metakinetoplastina</taxon>
        <taxon>Trypanosomatida</taxon>
        <taxon>Trypanosomatidae</taxon>
        <taxon>Trypanosoma</taxon>
        <taxon>Herpetosoma</taxon>
    </lineage>
</organism>
<dbReference type="GO" id="GO:0001522">
    <property type="term" value="P:pseudouridine synthesis"/>
    <property type="evidence" value="ECO:0007669"/>
    <property type="project" value="InterPro"/>
</dbReference>
<dbReference type="OrthoDB" id="447290at2759"/>
<dbReference type="PANTHER" id="PTHR13326">
    <property type="entry name" value="TRNA PSEUDOURIDINE SYNTHASE D"/>
    <property type="match status" value="1"/>
</dbReference>
<evidence type="ECO:0000313" key="1">
    <source>
        <dbReference type="EMBL" id="ESL06670.1"/>
    </source>
</evidence>
<evidence type="ECO:0000313" key="2">
    <source>
        <dbReference type="Proteomes" id="UP000031737"/>
    </source>
</evidence>
<dbReference type="GO" id="GO:0003723">
    <property type="term" value="F:RNA binding"/>
    <property type="evidence" value="ECO:0007669"/>
    <property type="project" value="InterPro"/>
</dbReference>
<dbReference type="InterPro" id="IPR001656">
    <property type="entry name" value="PsdUridine_synth_TruD"/>
</dbReference>
<dbReference type="GO" id="GO:0009982">
    <property type="term" value="F:pseudouridine synthase activity"/>
    <property type="evidence" value="ECO:0007669"/>
    <property type="project" value="InterPro"/>
</dbReference>
<dbReference type="PANTHER" id="PTHR13326:SF19">
    <property type="entry name" value="PSEUDOURIDINE SYNTHASE, PUTATIVE-RELATED"/>
    <property type="match status" value="1"/>
</dbReference>
<proteinExistence type="predicted"/>
<reference evidence="1 2" key="1">
    <citation type="submission" date="2013-07" db="EMBL/GenBank/DDBJ databases">
        <authorList>
            <person name="Stoco P.H."/>
            <person name="Wagner G."/>
            <person name="Gerber A."/>
            <person name="Zaha A."/>
            <person name="Thompson C."/>
            <person name="Bartholomeu D.C."/>
            <person name="Luckemeyer D.D."/>
            <person name="Bahia D."/>
            <person name="Loreto E."/>
            <person name="Prestes E.B."/>
            <person name="Lima F.M."/>
            <person name="Rodrigues-Luiz G."/>
            <person name="Vallejo G.A."/>
            <person name="Filho J.F."/>
            <person name="Monteiro K.M."/>
            <person name="Tyler K.M."/>
            <person name="de Almeida L.G."/>
            <person name="Ortiz M.F."/>
            <person name="Siervo M.A."/>
            <person name="de Moraes M.H."/>
            <person name="Cunha O.L."/>
            <person name="Mendonca-Neto R."/>
            <person name="Silva R."/>
            <person name="Teixeira S.M."/>
            <person name="Murta S.M."/>
            <person name="Sincero T.C."/>
            <person name="Mendes T.A."/>
            <person name="Urmenyi T.P."/>
            <person name="Silva V.G."/>
            <person name="da Rocha W.D."/>
            <person name="Andersson B."/>
            <person name="Romanha A.J."/>
            <person name="Steindel M."/>
            <person name="de Vasconcelos A.T."/>
            <person name="Grisard E.C."/>
        </authorList>
    </citation>
    <scope>NUCLEOTIDE SEQUENCE [LARGE SCALE GENOMIC DNA]</scope>
    <source>
        <strain evidence="1 2">SC58</strain>
    </source>
</reference>
<accession>A0A061IX58</accession>
<dbReference type="SUPFAM" id="SSF55120">
    <property type="entry name" value="Pseudouridine synthase"/>
    <property type="match status" value="1"/>
</dbReference>
<dbReference type="Gene3D" id="3.30.2350.20">
    <property type="entry name" value="TruD, catalytic domain"/>
    <property type="match status" value="1"/>
</dbReference>
<dbReference type="InterPro" id="IPR020103">
    <property type="entry name" value="PsdUridine_synth_cat_dom_sf"/>
</dbReference>
<dbReference type="InterPro" id="IPR042214">
    <property type="entry name" value="TruD_catalytic"/>
</dbReference>
<comment type="caution">
    <text evidence="1">The sequence shown here is derived from an EMBL/GenBank/DDBJ whole genome shotgun (WGS) entry which is preliminary data.</text>
</comment>
<dbReference type="GO" id="GO:0005634">
    <property type="term" value="C:nucleus"/>
    <property type="evidence" value="ECO:0007669"/>
    <property type="project" value="TreeGrafter"/>
</dbReference>
<dbReference type="VEuPathDB" id="TriTrypDB:TRSC58_05653"/>
<name>A0A061IX58_TRYRA</name>
<dbReference type="Proteomes" id="UP000031737">
    <property type="component" value="Unassembled WGS sequence"/>
</dbReference>